<reference evidence="2 3" key="2">
    <citation type="journal article" date="2017" name="Genome Biol. Evol.">
        <title>Trajectories and Drivers of Genome Evolution in Surface-Associated Marine Phaeobacter.</title>
        <authorList>
            <person name="Freese H.M."/>
            <person name="Sikorski J."/>
            <person name="Bunk B."/>
            <person name="Scheuner C."/>
            <person name="Meier-Kolthoff J.P."/>
            <person name="Sproer C."/>
            <person name="Gram L."/>
            <person name="Overmann J."/>
        </authorList>
    </citation>
    <scope>NUCLEOTIDE SEQUENCE [LARGE SCALE GENOMIC DNA]</scope>
    <source>
        <strain evidence="2 3">P36</strain>
    </source>
</reference>
<name>A0ABM6PIS9_9RHOB</name>
<proteinExistence type="predicted"/>
<accession>A0ABM6PIS9</accession>
<feature type="compositionally biased region" description="Basic and acidic residues" evidence="1">
    <location>
        <begin position="40"/>
        <end position="52"/>
    </location>
</feature>
<feature type="region of interest" description="Disordered" evidence="1">
    <location>
        <begin position="40"/>
        <end position="140"/>
    </location>
</feature>
<reference evidence="2 3" key="3">
    <citation type="journal article" date="2017" name="Int. J. Syst. Evol. Microbiol.">
        <title>Adaptation of Surface-Associated Bacteria to the Open Ocean: A Genomically Distinct Subpopulation of Phaeobacter gallaeciensis Colonizes Pacific Mesozooplankton.</title>
        <authorList>
            <person name="Freese H.M."/>
            <person name="Methner A."/>
            <person name="Overmann J."/>
        </authorList>
    </citation>
    <scope>NUCLEOTIDE SEQUENCE [LARGE SCALE GENOMIC DNA]</scope>
    <source>
        <strain evidence="2 3">P36</strain>
    </source>
</reference>
<dbReference type="EMBL" id="CP010645">
    <property type="protein sequence ID" value="ATG37760.1"/>
    <property type="molecule type" value="Genomic_DNA"/>
</dbReference>
<feature type="compositionally biased region" description="Acidic residues" evidence="1">
    <location>
        <begin position="91"/>
        <end position="104"/>
    </location>
</feature>
<reference evidence="2 3" key="1">
    <citation type="journal article" date="2017" name="Front. Microbiol.">
        <title>Phaeobacter piscinae sp. nov., a species of the Roseobacter group and potential aquaculture probiont.</title>
        <authorList>
            <person name="Sonnenschein E.C."/>
            <person name="Phippen C.B.W."/>
            <person name="Nielsen K.F."/>
            <person name="Mateiu R.V."/>
            <person name="Melchiorsen J."/>
            <person name="Gram L."/>
            <person name="Overmann J."/>
            <person name="Freese H.M."/>
        </authorList>
    </citation>
    <scope>NUCLEOTIDE SEQUENCE [LARGE SCALE GENOMIC DNA]</scope>
    <source>
        <strain evidence="2 3">P36</strain>
    </source>
</reference>
<gene>
    <name evidence="2" type="ORF">PhaeoP36_03683</name>
</gene>
<geneLocation type="plasmid" evidence="2 3">
    <name>pP36_b</name>
</geneLocation>
<sequence>MEKLEARTLIFDDEEITRAGAFVTLDRYGKLAVYRGFVRPEDEPREDADVHTGEPVAGGPGAELSAGSNVDGIDHGTVITSTGQALGANVPDDEDEDEDEDEDDGALKPLWTSRLTISERRRPPAYPTSRIARSGSPRRS</sequence>
<dbReference type="Proteomes" id="UP000218891">
    <property type="component" value="Plasmid pP36_b"/>
</dbReference>
<reference evidence="2 3" key="4">
    <citation type="journal article" date="2018" name="Environ. Microbiol. Rep.">
        <title>Phylogenetic distribution of roseobacticides in the Roseobacter group and their effect on microalgae.</title>
        <authorList>
            <person name="Sonnenschein E.C."/>
            <person name="Phippen C.B."/>
            <person name="Bentzon-Tilia M."/>
            <person name="Rasmussen S.A."/>
            <person name="Nielsen K.F."/>
            <person name="Gram L."/>
        </authorList>
    </citation>
    <scope>NUCLEOTIDE SEQUENCE [LARGE SCALE GENOMIC DNA]</scope>
    <source>
        <strain evidence="2 3">P36</strain>
    </source>
</reference>
<evidence type="ECO:0000313" key="3">
    <source>
        <dbReference type="Proteomes" id="UP000218891"/>
    </source>
</evidence>
<evidence type="ECO:0000256" key="1">
    <source>
        <dbReference type="SAM" id="MobiDB-lite"/>
    </source>
</evidence>
<keyword evidence="3" id="KW-1185">Reference proteome</keyword>
<keyword evidence="2" id="KW-0614">Plasmid</keyword>
<evidence type="ECO:0000313" key="2">
    <source>
        <dbReference type="EMBL" id="ATG37760.1"/>
    </source>
</evidence>
<protein>
    <submittedName>
        <fullName evidence="2">Uncharacterized protein</fullName>
    </submittedName>
</protein>
<organism evidence="2 3">
    <name type="scientific">Phaeobacter piscinae</name>
    <dbReference type="NCBI Taxonomy" id="1580596"/>
    <lineage>
        <taxon>Bacteria</taxon>
        <taxon>Pseudomonadati</taxon>
        <taxon>Pseudomonadota</taxon>
        <taxon>Alphaproteobacteria</taxon>
        <taxon>Rhodobacterales</taxon>
        <taxon>Roseobacteraceae</taxon>
        <taxon>Phaeobacter</taxon>
    </lineage>
</organism>